<keyword evidence="5" id="KW-1185">Reference proteome</keyword>
<comment type="caution">
    <text evidence="4">The sequence shown here is derived from an EMBL/GenBank/DDBJ whole genome shotgun (WGS) entry which is preliminary data.</text>
</comment>
<accession>T0K838</accession>
<dbReference type="eggNOG" id="COG3386">
    <property type="taxonomic scope" value="Bacteria"/>
</dbReference>
<keyword evidence="2" id="KW-0732">Signal</keyword>
<dbReference type="PANTHER" id="PTHR47572">
    <property type="entry name" value="LIPOPROTEIN-RELATED"/>
    <property type="match status" value="1"/>
</dbReference>
<reference evidence="4 5" key="1">
    <citation type="journal article" date="2013" name="Genome Announc.">
        <title>Draft Genome Sequence of Sphingobium ummariense Strain RL-3, a Hexachlorocyclohexane-Degrading Bacterium.</title>
        <authorList>
            <person name="Kohli P."/>
            <person name="Dua A."/>
            <person name="Sangwan N."/>
            <person name="Oldach P."/>
            <person name="Khurana J.P."/>
            <person name="Lal R."/>
        </authorList>
    </citation>
    <scope>NUCLEOTIDE SEQUENCE [LARGE SCALE GENOMIC DNA]</scope>
    <source>
        <strain evidence="4 5">RL-3</strain>
    </source>
</reference>
<evidence type="ECO:0000313" key="4">
    <source>
        <dbReference type="EMBL" id="EQB32819.1"/>
    </source>
</evidence>
<dbReference type="GO" id="GO:0016787">
    <property type="term" value="F:hydrolase activity"/>
    <property type="evidence" value="ECO:0007669"/>
    <property type="project" value="UniProtKB-KW"/>
</dbReference>
<keyword evidence="1" id="KW-0378">Hydrolase</keyword>
<evidence type="ECO:0000259" key="3">
    <source>
        <dbReference type="Pfam" id="PF08450"/>
    </source>
</evidence>
<protein>
    <submittedName>
        <fullName evidence="4">Gluconolactonase</fullName>
    </submittedName>
</protein>
<feature type="chain" id="PRO_5004566295" evidence="2">
    <location>
        <begin position="24"/>
        <end position="340"/>
    </location>
</feature>
<dbReference type="Proteomes" id="UP000015523">
    <property type="component" value="Unassembled WGS sequence"/>
</dbReference>
<dbReference type="OrthoDB" id="30052at2"/>
<dbReference type="AlphaFoldDB" id="T0K838"/>
<sequence>MLTRFRAVLLAASLGVACAPLMAQPPSTPPAAPSVERLDPALDAVIAPGTSIERVATGFSFTEGPLWHGGKLWFSDVTGDKMRSVTPQGEVQELIANSGGLPNPPQGASIGSNGMVPAPDGTVLMTQMGARRIVRVNKDLSIQPFLSDYQGKRLNSPNDLIYDQSGALWFTDPPFGLFNGMDKDPAKELPFNAVFRYADGKLEPVITDMTLPNGIGFSPDFKTLYVGNYGPEMYIRAYQVGPDGKLSAPREVIRFPPGSGRGGPDGLKVDSAGNIWMTGPGGIRIVTPQGKVLGQIKLPEVAANLAFAEDGHTVYITGSTSIYRLHSKVKGMLPLHVNAE</sequence>
<dbReference type="InterPro" id="IPR051262">
    <property type="entry name" value="SMP-30/CGR1_Lactonase"/>
</dbReference>
<dbReference type="SUPFAM" id="SSF63829">
    <property type="entry name" value="Calcium-dependent phosphotriesterase"/>
    <property type="match status" value="1"/>
</dbReference>
<dbReference type="RefSeq" id="WP_021317336.1">
    <property type="nucleotide sequence ID" value="NZ_AUWY01000057.1"/>
</dbReference>
<dbReference type="STRING" id="1346791.M529_07215"/>
<feature type="signal peptide" evidence="2">
    <location>
        <begin position="1"/>
        <end position="23"/>
    </location>
</feature>
<name>T0K838_9SPHN</name>
<dbReference type="InterPro" id="IPR013658">
    <property type="entry name" value="SGL"/>
</dbReference>
<dbReference type="PANTHER" id="PTHR47572:SF4">
    <property type="entry name" value="LACTONASE DRP35"/>
    <property type="match status" value="1"/>
</dbReference>
<dbReference type="Pfam" id="PF08450">
    <property type="entry name" value="SGL"/>
    <property type="match status" value="1"/>
</dbReference>
<evidence type="ECO:0000256" key="2">
    <source>
        <dbReference type="SAM" id="SignalP"/>
    </source>
</evidence>
<dbReference type="PATRIC" id="fig|1346791.3.peg.1377"/>
<organism evidence="4 5">
    <name type="scientific">Sphingobium ummariense RL-3</name>
    <dbReference type="NCBI Taxonomy" id="1346791"/>
    <lineage>
        <taxon>Bacteria</taxon>
        <taxon>Pseudomonadati</taxon>
        <taxon>Pseudomonadota</taxon>
        <taxon>Alphaproteobacteria</taxon>
        <taxon>Sphingomonadales</taxon>
        <taxon>Sphingomonadaceae</taxon>
        <taxon>Sphingobium</taxon>
    </lineage>
</organism>
<evidence type="ECO:0000256" key="1">
    <source>
        <dbReference type="ARBA" id="ARBA00022801"/>
    </source>
</evidence>
<dbReference type="EMBL" id="AUWY01000057">
    <property type="protein sequence ID" value="EQB32819.1"/>
    <property type="molecule type" value="Genomic_DNA"/>
</dbReference>
<dbReference type="InterPro" id="IPR011042">
    <property type="entry name" value="6-blade_b-propeller_TolB-like"/>
</dbReference>
<dbReference type="Gene3D" id="2.120.10.30">
    <property type="entry name" value="TolB, C-terminal domain"/>
    <property type="match status" value="1"/>
</dbReference>
<evidence type="ECO:0000313" key="5">
    <source>
        <dbReference type="Proteomes" id="UP000015523"/>
    </source>
</evidence>
<proteinExistence type="predicted"/>
<dbReference type="PROSITE" id="PS51257">
    <property type="entry name" value="PROKAR_LIPOPROTEIN"/>
    <property type="match status" value="1"/>
</dbReference>
<feature type="domain" description="SMP-30/Gluconolactonase/LRE-like region" evidence="3">
    <location>
        <begin position="61"/>
        <end position="318"/>
    </location>
</feature>
<gene>
    <name evidence="4" type="ORF">M529_07215</name>
</gene>